<keyword evidence="5" id="KW-0539">Nucleus</keyword>
<dbReference type="RefSeq" id="XP_018608651.2">
    <property type="nucleotide sequence ID" value="XM_018753135.2"/>
</dbReference>
<dbReference type="FunFam" id="3.10.110.10:FF:000050">
    <property type="entry name" value="eIF-2-alpha kinase GCN2"/>
    <property type="match status" value="1"/>
</dbReference>
<dbReference type="GeneID" id="108934921"/>
<dbReference type="GO" id="GO:0033235">
    <property type="term" value="P:positive regulation of protein sumoylation"/>
    <property type="evidence" value="ECO:0007669"/>
    <property type="project" value="InterPro"/>
</dbReference>
<comment type="function">
    <text evidence="6">Enhancer of SUMO conjugation. Increases SUMO conjugation to proteins by promoting the: binding of E1 and E2 enzymes, thioester linkage between SUMO and ube2i/ubc9 and transfer of SUMO to specific target proteins which include hif1a, pias, nfkbia, nr3c1 and top1. Has no effect on ubiquitination.</text>
</comment>
<dbReference type="PROSITE" id="PS50908">
    <property type="entry name" value="RWD"/>
    <property type="match status" value="1"/>
</dbReference>
<gene>
    <name evidence="8" type="primary">RWDD3</name>
</gene>
<dbReference type="Pfam" id="PF05773">
    <property type="entry name" value="RWD"/>
    <property type="match status" value="1"/>
</dbReference>
<dbReference type="SMART" id="SM00591">
    <property type="entry name" value="RWD"/>
    <property type="match status" value="1"/>
</dbReference>
<dbReference type="Gene3D" id="3.10.110.10">
    <property type="entry name" value="Ubiquitin Conjugating Enzyme"/>
    <property type="match status" value="1"/>
</dbReference>
<proteinExistence type="predicted"/>
<dbReference type="InterPro" id="IPR006575">
    <property type="entry name" value="RWD_dom"/>
</dbReference>
<dbReference type="InterPro" id="IPR016135">
    <property type="entry name" value="UBQ-conjugating_enzyme/RWD"/>
</dbReference>
<evidence type="ECO:0000256" key="4">
    <source>
        <dbReference type="ARBA" id="ARBA00022490"/>
    </source>
</evidence>
<dbReference type="GO" id="GO:0005737">
    <property type="term" value="C:cytoplasm"/>
    <property type="evidence" value="ECO:0007669"/>
    <property type="project" value="UniProtKB-SubCell"/>
</dbReference>
<dbReference type="OrthoDB" id="167315at2759"/>
<dbReference type="GO" id="GO:0010468">
    <property type="term" value="P:regulation of gene expression"/>
    <property type="evidence" value="ECO:0007669"/>
    <property type="project" value="UniProtKB-ARBA"/>
</dbReference>
<organism evidence="8 9">
    <name type="scientific">Scleropages formosus</name>
    <name type="common">Asian bonytongue</name>
    <name type="synonym">Osteoglossum formosum</name>
    <dbReference type="NCBI Taxonomy" id="113540"/>
    <lineage>
        <taxon>Eukaryota</taxon>
        <taxon>Metazoa</taxon>
        <taxon>Chordata</taxon>
        <taxon>Craniata</taxon>
        <taxon>Vertebrata</taxon>
        <taxon>Euteleostomi</taxon>
        <taxon>Actinopterygii</taxon>
        <taxon>Neopterygii</taxon>
        <taxon>Teleostei</taxon>
        <taxon>Osteoglossocephala</taxon>
        <taxon>Osteoglossomorpha</taxon>
        <taxon>Osteoglossiformes</taxon>
        <taxon>Osteoglossidae</taxon>
        <taxon>Scleropages</taxon>
    </lineage>
</organism>
<evidence type="ECO:0000256" key="5">
    <source>
        <dbReference type="ARBA" id="ARBA00023242"/>
    </source>
</evidence>
<evidence type="ECO:0000256" key="2">
    <source>
        <dbReference type="ARBA" id="ARBA00004496"/>
    </source>
</evidence>
<reference evidence="8" key="3">
    <citation type="submission" date="2025-09" db="UniProtKB">
        <authorList>
            <consortium name="Ensembl"/>
        </authorList>
    </citation>
    <scope>IDENTIFICATION</scope>
</reference>
<dbReference type="PANTHER" id="PTHR15628:SF1">
    <property type="entry name" value="RWD DOMAIN-CONTAINING PROTEIN 3"/>
    <property type="match status" value="1"/>
</dbReference>
<reference evidence="8" key="2">
    <citation type="submission" date="2025-08" db="UniProtKB">
        <authorList>
            <consortium name="Ensembl"/>
        </authorList>
    </citation>
    <scope>IDENTIFICATION</scope>
</reference>
<keyword evidence="9" id="KW-1185">Reference proteome</keyword>
<evidence type="ECO:0000259" key="7">
    <source>
        <dbReference type="PROSITE" id="PS50908"/>
    </source>
</evidence>
<keyword evidence="4" id="KW-0963">Cytoplasm</keyword>
<dbReference type="GO" id="GO:1902073">
    <property type="term" value="P:positive regulation of hypoxia-inducible factor-1alpha signaling pathway"/>
    <property type="evidence" value="ECO:0007669"/>
    <property type="project" value="InterPro"/>
</dbReference>
<dbReference type="CDD" id="cd23819">
    <property type="entry name" value="RWD_RWDD3"/>
    <property type="match status" value="1"/>
</dbReference>
<protein>
    <recommendedName>
        <fullName evidence="3">RWD domain-containing protein 3</fullName>
    </recommendedName>
</protein>
<comment type="subcellular location">
    <subcellularLocation>
        <location evidence="2">Cytoplasm</location>
    </subcellularLocation>
    <subcellularLocation>
        <location evidence="1">Nucleus</location>
    </subcellularLocation>
</comment>
<sequence length="286" mass="32655">MSERALEEIAVLSAIYCGAGQFEWTQRSDTEGNIFHIQVPVGESSGRKTVTLLFHLPAEYPSCVPGISVSCEQLTRRQCEDIKQSLLTKASALVSEPMVHELVLWLQQNAENITDVEQPSRHRGPPGRSEIHVDERVWTALLLIDHMRSKAKYIKTVEKWTWDLELTGRLFTGQLILLLLQGTRRNIKEYLHLHKSVKVDVDSAGKKCKEKMMSVLCERPLSEERKQLRARRYFCLCIERCMCVCAVISPVASHMLLTVPPPTYCQLMTWCLRSGPSFFLSSCSYR</sequence>
<dbReference type="AlphaFoldDB" id="A0A8C9TY99"/>
<reference evidence="8 9" key="1">
    <citation type="submission" date="2019-04" db="EMBL/GenBank/DDBJ databases">
        <authorList>
            <consortium name="Wellcome Sanger Institute Data Sharing"/>
        </authorList>
    </citation>
    <scope>NUCLEOTIDE SEQUENCE [LARGE SCALE GENOMIC DNA]</scope>
</reference>
<dbReference type="PANTHER" id="PTHR15628">
    <property type="entry name" value="RWD DOMAIN-CONTAINING PROTEIN 3"/>
    <property type="match status" value="1"/>
</dbReference>
<dbReference type="CDD" id="cd24164">
    <property type="entry name" value="RWDD3_C"/>
    <property type="match status" value="1"/>
</dbReference>
<dbReference type="InterPro" id="IPR038840">
    <property type="entry name" value="RWDD3"/>
</dbReference>
<accession>A0A8C9TY99</accession>
<evidence type="ECO:0000313" key="8">
    <source>
        <dbReference type="Ensembl" id="ENSSFOP00015060367.1"/>
    </source>
</evidence>
<evidence type="ECO:0000256" key="1">
    <source>
        <dbReference type="ARBA" id="ARBA00004123"/>
    </source>
</evidence>
<evidence type="ECO:0000256" key="6">
    <source>
        <dbReference type="ARBA" id="ARBA00053748"/>
    </source>
</evidence>
<dbReference type="Proteomes" id="UP000694397">
    <property type="component" value="Chromosome 3"/>
</dbReference>
<dbReference type="Ensembl" id="ENSSFOT00015072853.1">
    <property type="protein sequence ID" value="ENSSFOP00015060367.1"/>
    <property type="gene ID" value="ENSSFOG00015007458.2"/>
</dbReference>
<dbReference type="SUPFAM" id="SSF54495">
    <property type="entry name" value="UBC-like"/>
    <property type="match status" value="1"/>
</dbReference>
<evidence type="ECO:0000313" key="9">
    <source>
        <dbReference type="Proteomes" id="UP000694397"/>
    </source>
</evidence>
<dbReference type="GO" id="GO:0033554">
    <property type="term" value="P:cellular response to stress"/>
    <property type="evidence" value="ECO:0007669"/>
    <property type="project" value="UniProtKB-ARBA"/>
</dbReference>
<dbReference type="GeneTree" id="ENSGT00390000000954"/>
<feature type="domain" description="RWD" evidence="7">
    <location>
        <begin position="7"/>
        <end position="113"/>
    </location>
</feature>
<evidence type="ECO:0000256" key="3">
    <source>
        <dbReference type="ARBA" id="ARBA00015444"/>
    </source>
</evidence>
<dbReference type="GO" id="GO:0005634">
    <property type="term" value="C:nucleus"/>
    <property type="evidence" value="ECO:0007669"/>
    <property type="project" value="UniProtKB-SubCell"/>
</dbReference>
<name>A0A8C9TY99_SCLFO</name>